<feature type="region of interest" description="Disordered" evidence="2">
    <location>
        <begin position="240"/>
        <end position="264"/>
    </location>
</feature>
<keyword evidence="4" id="KW-1185">Reference proteome</keyword>
<dbReference type="AlphaFoldDB" id="A0A078ARZ9"/>
<feature type="coiled-coil region" evidence="1">
    <location>
        <begin position="130"/>
        <end position="157"/>
    </location>
</feature>
<reference evidence="3 4" key="1">
    <citation type="submission" date="2014-06" db="EMBL/GenBank/DDBJ databases">
        <authorList>
            <person name="Swart Estienne"/>
        </authorList>
    </citation>
    <scope>NUCLEOTIDE SEQUENCE [LARGE SCALE GENOMIC DNA]</scope>
    <source>
        <strain evidence="3 4">130c</strain>
    </source>
</reference>
<feature type="coiled-coil region" evidence="1">
    <location>
        <begin position="320"/>
        <end position="439"/>
    </location>
</feature>
<dbReference type="InParanoid" id="A0A078ARZ9"/>
<dbReference type="EMBL" id="CCKQ01013580">
    <property type="protein sequence ID" value="CDW85260.1"/>
    <property type="molecule type" value="Genomic_DNA"/>
</dbReference>
<keyword evidence="1" id="KW-0175">Coiled coil</keyword>
<protein>
    <submittedName>
        <fullName evidence="3">Uncharacterized protein</fullName>
    </submittedName>
</protein>
<dbReference type="OMA" id="MIEDRIN"/>
<evidence type="ECO:0000313" key="4">
    <source>
        <dbReference type="Proteomes" id="UP000039865"/>
    </source>
</evidence>
<evidence type="ECO:0000256" key="1">
    <source>
        <dbReference type="SAM" id="Coils"/>
    </source>
</evidence>
<feature type="compositionally biased region" description="Basic and acidic residues" evidence="2">
    <location>
        <begin position="247"/>
        <end position="258"/>
    </location>
</feature>
<feature type="region of interest" description="Disordered" evidence="2">
    <location>
        <begin position="1"/>
        <end position="23"/>
    </location>
</feature>
<sequence length="726" mass="85038">MQQQNLNSRLQSLSGSGQFQNQSMNYPAQFTQPNYMPNYVSGSGLVSHQGMNPGLPPRSLLPINSAAGYGLRYNQVMSRQSNHHQSNNVIPNLRQLSNQHNMPLNGQQYGMGNQQQNKSMIEDRINPLMNQNQMKQLDKINRDRQRISNEYQKLQNLSLINHVKNQQQFTPPPQPKSIDLVKIQDQVRQNQQIIGTLLKQYDDQKKEEEEEENYQMQKKLKKLQKDQAMMKQRMMNIALQNQQKAKQQQEKEEEEQRQANKPPQMMYPPFPFFPQNPNQPFNPYAAAAYQQQMAAMNPGGGQSPLGMPMFDPNNPFFNPFEEQQKQKKLEEELKKQQEDARFLNELLNQPDRLTKDPEEQDMLYEQMKEEIQQDQHKVDDLLKGLNLPKIDAKEEEKMLNNLPQEIKQKEMEEQRQKKNKELKDKYKNLIQQSEQITLRKASKRYFRAIVRTIINTLRLYRESIKNKLRLREQTVKDMDDAIKLYNDVAKGWLMKSIKKPLISILQDPNQSFDFSEKGIDDETSLNRLMKLKVRAKGIIQSIAENTDIKNMPLPLIIFINSLTKAKNFVPQDFLTEYELNRLNTDSYGAITQQLSEDQIKMVGGIYLLGKILIVKILFNPNKSGISMQFNDKMLLNFKLLSSVLYNSFLEYMDQITAKFLKPGTQDRKGSDGISQHMLQPQQVKLFYSQNNYQFRNELFLQFDIFLKKLFLLVSKADELKQKYQNT</sequence>
<name>A0A078ARZ9_STYLE</name>
<organism evidence="3 4">
    <name type="scientific">Stylonychia lemnae</name>
    <name type="common">Ciliate</name>
    <dbReference type="NCBI Taxonomy" id="5949"/>
    <lineage>
        <taxon>Eukaryota</taxon>
        <taxon>Sar</taxon>
        <taxon>Alveolata</taxon>
        <taxon>Ciliophora</taxon>
        <taxon>Intramacronucleata</taxon>
        <taxon>Spirotrichea</taxon>
        <taxon>Stichotrichia</taxon>
        <taxon>Sporadotrichida</taxon>
        <taxon>Oxytrichidae</taxon>
        <taxon>Stylonychinae</taxon>
        <taxon>Stylonychia</taxon>
    </lineage>
</organism>
<evidence type="ECO:0000313" key="3">
    <source>
        <dbReference type="EMBL" id="CDW85260.1"/>
    </source>
</evidence>
<dbReference type="OrthoDB" id="308058at2759"/>
<evidence type="ECO:0000256" key="2">
    <source>
        <dbReference type="SAM" id="MobiDB-lite"/>
    </source>
</evidence>
<proteinExistence type="predicted"/>
<gene>
    <name evidence="3" type="primary">Contig18318.g19455</name>
    <name evidence="3" type="ORF">STYLEM_14334</name>
</gene>
<accession>A0A078ARZ9</accession>
<dbReference type="Proteomes" id="UP000039865">
    <property type="component" value="Unassembled WGS sequence"/>
</dbReference>